<reference evidence="1" key="1">
    <citation type="submission" date="2021-08" db="EMBL/GenBank/DDBJ databases">
        <title>The first chromosome-level gecko genome reveals the dynamic sex chromosomes of Neotropical dwarf geckos (Sphaerodactylidae: Sphaerodactylus).</title>
        <authorList>
            <person name="Pinto B.J."/>
            <person name="Keating S.E."/>
            <person name="Gamble T."/>
        </authorList>
    </citation>
    <scope>NUCLEOTIDE SEQUENCE</scope>
    <source>
        <strain evidence="1">TG3544</strain>
    </source>
</reference>
<organism evidence="1 2">
    <name type="scientific">Sphaerodactylus townsendi</name>
    <dbReference type="NCBI Taxonomy" id="933632"/>
    <lineage>
        <taxon>Eukaryota</taxon>
        <taxon>Metazoa</taxon>
        <taxon>Chordata</taxon>
        <taxon>Craniata</taxon>
        <taxon>Vertebrata</taxon>
        <taxon>Euteleostomi</taxon>
        <taxon>Lepidosauria</taxon>
        <taxon>Squamata</taxon>
        <taxon>Bifurcata</taxon>
        <taxon>Gekkota</taxon>
        <taxon>Sphaerodactylidae</taxon>
        <taxon>Sphaerodactylus</taxon>
    </lineage>
</organism>
<sequence>MSNQERTTAVLLDQAFRIKDGIVSYLQGNKGFQQGEAVALQLLENHIQTITSIVKKLSHDIEMLERQIKTRDDVTSGTNFAVQSMDHKHLQGVGDLRGRVARCDASIAKLSGDTNIIRYEIQKQEREIHAIQSTLENYTNNIEMKGLALMFRYSILTEKKPED</sequence>
<keyword evidence="2" id="KW-1185">Reference proteome</keyword>
<proteinExistence type="predicted"/>
<protein>
    <submittedName>
        <fullName evidence="1">Protein fam81b</fullName>
    </submittedName>
</protein>
<gene>
    <name evidence="1" type="primary">FAM81B</name>
    <name evidence="1" type="ORF">K3G42_016865</name>
</gene>
<accession>A0ACB8ERC2</accession>
<dbReference type="Proteomes" id="UP000827872">
    <property type="component" value="Linkage Group LG07"/>
</dbReference>
<dbReference type="EMBL" id="CM037620">
    <property type="protein sequence ID" value="KAH7994828.1"/>
    <property type="molecule type" value="Genomic_DNA"/>
</dbReference>
<name>A0ACB8ERC2_9SAUR</name>
<comment type="caution">
    <text evidence="1">The sequence shown here is derived from an EMBL/GenBank/DDBJ whole genome shotgun (WGS) entry which is preliminary data.</text>
</comment>
<evidence type="ECO:0000313" key="1">
    <source>
        <dbReference type="EMBL" id="KAH7994828.1"/>
    </source>
</evidence>
<evidence type="ECO:0000313" key="2">
    <source>
        <dbReference type="Proteomes" id="UP000827872"/>
    </source>
</evidence>